<dbReference type="RefSeq" id="WP_085496478.1">
    <property type="nucleotide sequence ID" value="NZ_FXAZ01000005.1"/>
</dbReference>
<name>A0A1X7LL01_9BACL</name>
<dbReference type="PANTHER" id="PTHR34580">
    <property type="match status" value="1"/>
</dbReference>
<dbReference type="PANTHER" id="PTHR34580:SF3">
    <property type="entry name" value="PROTEIN PAFB"/>
    <property type="match status" value="1"/>
</dbReference>
<dbReference type="Pfam" id="PF08279">
    <property type="entry name" value="HTH_11"/>
    <property type="match status" value="1"/>
</dbReference>
<keyword evidence="4" id="KW-1185">Reference proteome</keyword>
<reference evidence="3 4" key="1">
    <citation type="submission" date="2017-04" db="EMBL/GenBank/DDBJ databases">
        <authorList>
            <person name="Afonso C.L."/>
            <person name="Miller P.J."/>
            <person name="Scott M.A."/>
            <person name="Spackman E."/>
            <person name="Goraichik I."/>
            <person name="Dimitrov K.M."/>
            <person name="Suarez D.L."/>
            <person name="Swayne D.E."/>
        </authorList>
    </citation>
    <scope>NUCLEOTIDE SEQUENCE [LARGE SCALE GENOMIC DNA]</scope>
    <source>
        <strain evidence="3 4">11</strain>
    </source>
</reference>
<dbReference type="AlphaFoldDB" id="A0A1X7LL01"/>
<accession>A0A1X7LL01</accession>
<protein>
    <submittedName>
        <fullName evidence="3">Predicted DNA-binding transcriptional regulator YafY, contains an HTH and WYL domains</fullName>
    </submittedName>
</protein>
<dbReference type="InterPro" id="IPR013196">
    <property type="entry name" value="HTH_11"/>
</dbReference>
<dbReference type="Gene3D" id="1.10.10.10">
    <property type="entry name" value="Winged helix-like DNA-binding domain superfamily/Winged helix DNA-binding domain"/>
    <property type="match status" value="1"/>
</dbReference>
<evidence type="ECO:0000313" key="4">
    <source>
        <dbReference type="Proteomes" id="UP000193834"/>
    </source>
</evidence>
<dbReference type="Pfam" id="PF13280">
    <property type="entry name" value="WYL"/>
    <property type="match status" value="1"/>
</dbReference>
<dbReference type="STRING" id="1852522.SAMN06295960_3616"/>
<dbReference type="InterPro" id="IPR036390">
    <property type="entry name" value="WH_DNA-bd_sf"/>
</dbReference>
<dbReference type="PROSITE" id="PS52050">
    <property type="entry name" value="WYL"/>
    <property type="match status" value="1"/>
</dbReference>
<feature type="domain" description="Helix-turn-helix type 11" evidence="1">
    <location>
        <begin position="9"/>
        <end position="60"/>
    </location>
</feature>
<gene>
    <name evidence="3" type="ORF">SAMN06295960_3616</name>
</gene>
<dbReference type="Proteomes" id="UP000193834">
    <property type="component" value="Unassembled WGS sequence"/>
</dbReference>
<organism evidence="3 4">
    <name type="scientific">Paenibacillus aquistagni</name>
    <dbReference type="NCBI Taxonomy" id="1852522"/>
    <lineage>
        <taxon>Bacteria</taxon>
        <taxon>Bacillati</taxon>
        <taxon>Bacillota</taxon>
        <taxon>Bacilli</taxon>
        <taxon>Bacillales</taxon>
        <taxon>Paenibacillaceae</taxon>
        <taxon>Paenibacillus</taxon>
    </lineage>
</organism>
<proteinExistence type="predicted"/>
<dbReference type="InterPro" id="IPR051534">
    <property type="entry name" value="CBASS_pafABC_assoc_protein"/>
</dbReference>
<sequence length="329" mass="37729">MAKMDNMMAILWMLHSGKRVTAKQISEKLEMNIRTVYRYIDALSASGVPIIADPGHHGGYTLLKHFIESPLLFDVDEKTALLQAADLARQAGYFSGEALDRAASKLTLHSNQEQEKRITEHLEGFEVLHPIGPMFSKPILKEMEQGILNGISIEIEYHTNREEQPKQRIVDPYGIIYWNHNWYVIAFCQLRQDIRSFRVDRISSVTHTEMTFERPEPFSAGEFFMNSLLPEAQDQDALIPFVLGGKASALDSLCQHWFLAHHVKERTSTAAIFLLEEEAMLAYVPYLLLPYGKSVHVLEPYSLKQKMIEVLQELIQNYQAENFTDSRCQ</sequence>
<dbReference type="OrthoDB" id="9767131at2"/>
<dbReference type="InterPro" id="IPR036388">
    <property type="entry name" value="WH-like_DNA-bd_sf"/>
</dbReference>
<keyword evidence="3" id="KW-0238">DNA-binding</keyword>
<dbReference type="InterPro" id="IPR026881">
    <property type="entry name" value="WYL_dom"/>
</dbReference>
<evidence type="ECO:0000259" key="1">
    <source>
        <dbReference type="Pfam" id="PF08279"/>
    </source>
</evidence>
<evidence type="ECO:0000259" key="2">
    <source>
        <dbReference type="Pfam" id="PF13280"/>
    </source>
</evidence>
<dbReference type="SUPFAM" id="SSF46785">
    <property type="entry name" value="Winged helix' DNA-binding domain"/>
    <property type="match status" value="1"/>
</dbReference>
<evidence type="ECO:0000313" key="3">
    <source>
        <dbReference type="EMBL" id="SMG53922.1"/>
    </source>
</evidence>
<feature type="domain" description="WYL" evidence="2">
    <location>
        <begin position="139"/>
        <end position="206"/>
    </location>
</feature>
<dbReference type="EMBL" id="FXAZ01000005">
    <property type="protein sequence ID" value="SMG53922.1"/>
    <property type="molecule type" value="Genomic_DNA"/>
</dbReference>
<dbReference type="GO" id="GO:0003677">
    <property type="term" value="F:DNA binding"/>
    <property type="evidence" value="ECO:0007669"/>
    <property type="project" value="UniProtKB-KW"/>
</dbReference>